<sequence length="135" mass="16166">MIRIQELKAGDFVLAEYEGQQRMGEVTRVDGDQKQVAVETDVQEFWYEPQHLYPIPLSDESLRSLNFEKEEKEDGSVKYKKGSFRLLIAKKDDFSAIEIWYREDKRYQPNVHYIHQLQNHYLQMTKIHLTRDVMV</sequence>
<keyword evidence="2" id="KW-1185">Reference proteome</keyword>
<dbReference type="EMBL" id="QTJU01000004">
    <property type="protein sequence ID" value="RFM27721.1"/>
    <property type="molecule type" value="Genomic_DNA"/>
</dbReference>
<reference evidence="1 2" key="1">
    <citation type="submission" date="2018-08" db="EMBL/GenBank/DDBJ databases">
        <title>Chitinophagaceae sp. K23C18032701, a novel bacterium isolated from forest soil.</title>
        <authorList>
            <person name="Wang C."/>
        </authorList>
    </citation>
    <scope>NUCLEOTIDE SEQUENCE [LARGE SCALE GENOMIC DNA]</scope>
    <source>
        <strain evidence="1 2">K23C18032701</strain>
    </source>
</reference>
<organism evidence="1 2">
    <name type="scientific">Deminuibacter soli</name>
    <dbReference type="NCBI Taxonomy" id="2291815"/>
    <lineage>
        <taxon>Bacteria</taxon>
        <taxon>Pseudomonadati</taxon>
        <taxon>Bacteroidota</taxon>
        <taxon>Chitinophagia</taxon>
        <taxon>Chitinophagales</taxon>
        <taxon>Chitinophagaceae</taxon>
        <taxon>Deminuibacter</taxon>
    </lineage>
</organism>
<gene>
    <name evidence="1" type="ORF">DXN05_13535</name>
</gene>
<accession>A0A3E1NIL5</accession>
<dbReference type="RefSeq" id="WP_116847799.1">
    <property type="nucleotide sequence ID" value="NZ_QTJU01000004.1"/>
</dbReference>
<evidence type="ECO:0000313" key="2">
    <source>
        <dbReference type="Proteomes" id="UP000261284"/>
    </source>
</evidence>
<proteinExistence type="predicted"/>
<comment type="caution">
    <text evidence="1">The sequence shown here is derived from an EMBL/GenBank/DDBJ whole genome shotgun (WGS) entry which is preliminary data.</text>
</comment>
<protein>
    <submittedName>
        <fullName evidence="1">Uncharacterized protein</fullName>
    </submittedName>
</protein>
<dbReference type="AlphaFoldDB" id="A0A3E1NIL5"/>
<evidence type="ECO:0000313" key="1">
    <source>
        <dbReference type="EMBL" id="RFM27721.1"/>
    </source>
</evidence>
<name>A0A3E1NIL5_9BACT</name>
<dbReference type="OrthoDB" id="666099at2"/>
<dbReference type="Proteomes" id="UP000261284">
    <property type="component" value="Unassembled WGS sequence"/>
</dbReference>